<evidence type="ECO:0000256" key="1">
    <source>
        <dbReference type="PROSITE-ProRule" id="PRU00339"/>
    </source>
</evidence>
<name>A0A1F7WZM1_9BACT</name>
<dbReference type="EMBL" id="MGFP01000057">
    <property type="protein sequence ID" value="OGM08240.1"/>
    <property type="molecule type" value="Genomic_DNA"/>
</dbReference>
<keyword evidence="2" id="KW-0472">Membrane</keyword>
<keyword evidence="2" id="KW-1133">Transmembrane helix</keyword>
<feature type="transmembrane region" description="Helical" evidence="2">
    <location>
        <begin position="172"/>
        <end position="202"/>
    </location>
</feature>
<feature type="transmembrane region" description="Helical" evidence="2">
    <location>
        <begin position="350"/>
        <end position="369"/>
    </location>
</feature>
<gene>
    <name evidence="3" type="ORF">A2159_01610</name>
</gene>
<feature type="transmembrane region" description="Helical" evidence="2">
    <location>
        <begin position="315"/>
        <end position="338"/>
    </location>
</feature>
<keyword evidence="1" id="KW-0802">TPR repeat</keyword>
<dbReference type="Gene3D" id="1.25.40.10">
    <property type="entry name" value="Tetratricopeptide repeat domain"/>
    <property type="match status" value="1"/>
</dbReference>
<dbReference type="InterPro" id="IPR021280">
    <property type="entry name" value="TMEM260-like"/>
</dbReference>
<dbReference type="PROSITE" id="PS50005">
    <property type="entry name" value="TPR"/>
    <property type="match status" value="1"/>
</dbReference>
<dbReference type="Pfam" id="PF11028">
    <property type="entry name" value="TMEM260-like"/>
    <property type="match status" value="1"/>
</dbReference>
<evidence type="ECO:0000313" key="4">
    <source>
        <dbReference type="Proteomes" id="UP000179219"/>
    </source>
</evidence>
<dbReference type="InterPro" id="IPR019734">
    <property type="entry name" value="TPR_rpt"/>
</dbReference>
<reference evidence="3 4" key="1">
    <citation type="journal article" date="2016" name="Nat. Commun.">
        <title>Thousands of microbial genomes shed light on interconnected biogeochemical processes in an aquifer system.</title>
        <authorList>
            <person name="Anantharaman K."/>
            <person name="Brown C.T."/>
            <person name="Hug L.A."/>
            <person name="Sharon I."/>
            <person name="Castelle C.J."/>
            <person name="Probst A.J."/>
            <person name="Thomas B.C."/>
            <person name="Singh A."/>
            <person name="Wilkins M.J."/>
            <person name="Karaoz U."/>
            <person name="Brodie E.L."/>
            <person name="Williams K.H."/>
            <person name="Hubbard S.S."/>
            <person name="Banfield J.F."/>
        </authorList>
    </citation>
    <scope>NUCLEOTIDE SEQUENCE [LARGE SCALE GENOMIC DNA]</scope>
</reference>
<comment type="caution">
    <text evidence="3">The sequence shown here is derived from an EMBL/GenBank/DDBJ whole genome shotgun (WGS) entry which is preliminary data.</text>
</comment>
<feature type="transmembrane region" description="Helical" evidence="2">
    <location>
        <begin position="142"/>
        <end position="160"/>
    </location>
</feature>
<dbReference type="AlphaFoldDB" id="A0A1F7WZM1"/>
<dbReference type="PANTHER" id="PTHR16214:SF3">
    <property type="entry name" value="TRANSMEMBRANE PROTEIN 260"/>
    <property type="match status" value="1"/>
</dbReference>
<accession>A0A1F7WZM1</accession>
<feature type="transmembrane region" description="Helical" evidence="2">
    <location>
        <begin position="214"/>
        <end position="236"/>
    </location>
</feature>
<organism evidence="3 4">
    <name type="scientific">Candidatus Woesebacteria bacterium RBG_13_34_9</name>
    <dbReference type="NCBI Taxonomy" id="1802477"/>
    <lineage>
        <taxon>Bacteria</taxon>
        <taxon>Candidatus Woeseibacteriota</taxon>
    </lineage>
</organism>
<feature type="transmembrane region" description="Helical" evidence="2">
    <location>
        <begin position="389"/>
        <end position="407"/>
    </location>
</feature>
<evidence type="ECO:0000256" key="2">
    <source>
        <dbReference type="SAM" id="Phobius"/>
    </source>
</evidence>
<sequence length="699" mass="80981">MWIYGLLINKFELFSLRFVLMLLISLLLSFLVFGIYLSGVSPSVYGGDSGDIILSAWFGGIAHAPGYPLNAIIGWFFTHLPYGATIAYKVNAMAAFFMAITTAILFLISQKLTKNTFIALVTSLIFAFNPLVWLYAHVIEVFQLNLILVAVSVYFLINWRETVLLKRAKIGFLYLAFLFWGFAVFHHQTSMLIAPAYFYLILKTQNIFKKKEQILKVAIYFCIGLLPYSFLLFASWRSVPTNWVSIKSINDLLGLILRADYGTFVASGSLLGTDLKSRFSEIFYFFILLKSDFKIISTVLILVGASYAFVKEKTFFWFFFWAIFFTGPFFLFYAAFPIQNDFYQGLWERFVLITYFFVAFFIAYSFKFILEFSRKRITPFILNKMIAKIFVYALVALFFTVPLNLFYSNYQKADLSKFNLGDWLGFDIFASADDNSIIFLLGDTITFNTEYIYYTNLANNHVRSLKLIRGGSLGDLDYRKRVANIYPMLKFPQAYYENVKKEGIYFIKLLAEENRGSFPVYIIDSPPHIDGYRWINIGLLKKLVLEKDYTAELAVRENSQKFSAFKYNGFTEDGTYEQFIASNIKNIYYVNFIEISDELISLNEKEEAKHYLSLALTLDSDKKNAYLRLGNIFADNGNCDESLSNYKKGQNLDKKDWRILKVIANVYKECLKDEKLAKDYFDSAEILRRQIEDKPLKNF</sequence>
<feature type="transmembrane region" description="Helical" evidence="2">
    <location>
        <begin position="116"/>
        <end position="135"/>
    </location>
</feature>
<proteinExistence type="predicted"/>
<feature type="transmembrane region" description="Helical" evidence="2">
    <location>
        <begin position="57"/>
        <end position="78"/>
    </location>
</feature>
<keyword evidence="2" id="KW-0812">Transmembrane</keyword>
<evidence type="ECO:0000313" key="3">
    <source>
        <dbReference type="EMBL" id="OGM08240.1"/>
    </source>
</evidence>
<feature type="transmembrane region" description="Helical" evidence="2">
    <location>
        <begin position="282"/>
        <end position="303"/>
    </location>
</feature>
<dbReference type="SUPFAM" id="SSF48452">
    <property type="entry name" value="TPR-like"/>
    <property type="match status" value="1"/>
</dbReference>
<feature type="transmembrane region" description="Helical" evidence="2">
    <location>
        <begin position="90"/>
        <end position="110"/>
    </location>
</feature>
<feature type="repeat" description="TPR" evidence="1">
    <location>
        <begin position="623"/>
        <end position="656"/>
    </location>
</feature>
<dbReference type="InterPro" id="IPR011990">
    <property type="entry name" value="TPR-like_helical_dom_sf"/>
</dbReference>
<dbReference type="PANTHER" id="PTHR16214">
    <property type="entry name" value="TRANSMEMBRANE PROTEIN 260"/>
    <property type="match status" value="1"/>
</dbReference>
<dbReference type="Proteomes" id="UP000179219">
    <property type="component" value="Unassembled WGS sequence"/>
</dbReference>
<protein>
    <submittedName>
        <fullName evidence="3">Uncharacterized protein</fullName>
    </submittedName>
</protein>
<dbReference type="InterPro" id="IPR052724">
    <property type="entry name" value="GT117_domain-containing"/>
</dbReference>
<feature type="transmembrane region" description="Helical" evidence="2">
    <location>
        <begin position="18"/>
        <end position="37"/>
    </location>
</feature>